<feature type="domain" description="Multidrug resistance protein MdtA-like barrel-sandwich hybrid" evidence="4">
    <location>
        <begin position="62"/>
        <end position="210"/>
    </location>
</feature>
<dbReference type="Proteomes" id="UP000316292">
    <property type="component" value="Unassembled WGS sequence"/>
</dbReference>
<dbReference type="AlphaFoldDB" id="A0A538SDJ1"/>
<dbReference type="EMBL" id="VBOR01000057">
    <property type="protein sequence ID" value="TMQ49435.1"/>
    <property type="molecule type" value="Genomic_DNA"/>
</dbReference>
<accession>A0A538SDJ1</accession>
<protein>
    <submittedName>
        <fullName evidence="6">Efflux RND transporter periplasmic adaptor subunit</fullName>
    </submittedName>
</protein>
<evidence type="ECO:0000256" key="2">
    <source>
        <dbReference type="SAM" id="Coils"/>
    </source>
</evidence>
<dbReference type="NCBIfam" id="TIGR01730">
    <property type="entry name" value="RND_mfp"/>
    <property type="match status" value="1"/>
</dbReference>
<feature type="compositionally biased region" description="Low complexity" evidence="3">
    <location>
        <begin position="345"/>
        <end position="358"/>
    </location>
</feature>
<dbReference type="Pfam" id="PF25990">
    <property type="entry name" value="Beta-barrel_YknX"/>
    <property type="match status" value="1"/>
</dbReference>
<dbReference type="PANTHER" id="PTHR30469">
    <property type="entry name" value="MULTIDRUG RESISTANCE PROTEIN MDTA"/>
    <property type="match status" value="1"/>
</dbReference>
<evidence type="ECO:0000313" key="6">
    <source>
        <dbReference type="EMBL" id="TMQ49435.1"/>
    </source>
</evidence>
<organism evidence="6 7">
    <name type="scientific">Eiseniibacteriota bacterium</name>
    <dbReference type="NCBI Taxonomy" id="2212470"/>
    <lineage>
        <taxon>Bacteria</taxon>
        <taxon>Candidatus Eiseniibacteriota</taxon>
    </lineage>
</organism>
<evidence type="ECO:0000259" key="5">
    <source>
        <dbReference type="Pfam" id="PF25990"/>
    </source>
</evidence>
<feature type="domain" description="YknX-like beta-barrel" evidence="5">
    <location>
        <begin position="226"/>
        <end position="306"/>
    </location>
</feature>
<feature type="coiled-coil region" evidence="2">
    <location>
        <begin position="108"/>
        <end position="135"/>
    </location>
</feature>
<dbReference type="InterPro" id="IPR058625">
    <property type="entry name" value="MdtA-like_BSH"/>
</dbReference>
<evidence type="ECO:0000313" key="7">
    <source>
        <dbReference type="Proteomes" id="UP000316292"/>
    </source>
</evidence>
<comment type="similarity">
    <text evidence="1">Belongs to the membrane fusion protein (MFP) (TC 8.A.1) family.</text>
</comment>
<dbReference type="GO" id="GO:1990281">
    <property type="term" value="C:efflux pump complex"/>
    <property type="evidence" value="ECO:0007669"/>
    <property type="project" value="TreeGrafter"/>
</dbReference>
<dbReference type="GO" id="GO:0015562">
    <property type="term" value="F:efflux transmembrane transporter activity"/>
    <property type="evidence" value="ECO:0007669"/>
    <property type="project" value="TreeGrafter"/>
</dbReference>
<gene>
    <name evidence="6" type="ORF">E6K71_05070</name>
</gene>
<evidence type="ECO:0000256" key="3">
    <source>
        <dbReference type="SAM" id="MobiDB-lite"/>
    </source>
</evidence>
<dbReference type="FunFam" id="2.40.30.170:FF:000010">
    <property type="entry name" value="Efflux RND transporter periplasmic adaptor subunit"/>
    <property type="match status" value="1"/>
</dbReference>
<evidence type="ECO:0000259" key="4">
    <source>
        <dbReference type="Pfam" id="PF25917"/>
    </source>
</evidence>
<dbReference type="InterPro" id="IPR058636">
    <property type="entry name" value="Beta-barrel_YknX"/>
</dbReference>
<dbReference type="Pfam" id="PF25917">
    <property type="entry name" value="BSH_RND"/>
    <property type="match status" value="1"/>
</dbReference>
<dbReference type="PANTHER" id="PTHR30469:SF33">
    <property type="entry name" value="SLR1207 PROTEIN"/>
    <property type="match status" value="1"/>
</dbReference>
<dbReference type="SUPFAM" id="SSF111369">
    <property type="entry name" value="HlyD-like secretion proteins"/>
    <property type="match status" value="1"/>
</dbReference>
<keyword evidence="2" id="KW-0175">Coiled coil</keyword>
<dbReference type="PRINTS" id="PR01490">
    <property type="entry name" value="RTXTOXIND"/>
</dbReference>
<dbReference type="Gene3D" id="2.40.50.100">
    <property type="match status" value="1"/>
</dbReference>
<name>A0A538SDJ1_UNCEI</name>
<dbReference type="InterPro" id="IPR006143">
    <property type="entry name" value="RND_pump_MFP"/>
</dbReference>
<dbReference type="Gene3D" id="2.40.30.170">
    <property type="match status" value="1"/>
</dbReference>
<evidence type="ECO:0000256" key="1">
    <source>
        <dbReference type="ARBA" id="ARBA00009477"/>
    </source>
</evidence>
<dbReference type="Gene3D" id="1.10.287.470">
    <property type="entry name" value="Helix hairpin bin"/>
    <property type="match status" value="1"/>
</dbReference>
<feature type="region of interest" description="Disordered" evidence="3">
    <location>
        <begin position="333"/>
        <end position="359"/>
    </location>
</feature>
<sequence>MKPGLKRGLLIGGGVILVGAIVVANMAKGQGGRQGVQVNDVVQGDISSTVRAPAKVQPETHVKLSANVPGEVVRIAVKEGDWVRKGQFLLELDGTQYRAQLRQSQAALDAAKSSLRLSEVALEQAESDLRRKEQLFERKLVSPQEIETSRTQRNTERARADVNREEVARSSAAILSAQDNLRKTVFTAPIAGTVTQLNVERGEIVMVGTMNNPGTVILSIADLRRMKVEADVDETDVAAIRVGQTATVKVDALPDTTLTGAVVEIANSPKVTELGTQEQQTNFVVDVMIDHPPSTLRPGMTADVEIKTGTKSGVLHVPIQAVVVRTAEELAKANAKPGRRKGREATATAAEPDPATPANKNEEIKGVFVMVDGVALFRKVRTGISSDTDLEVSGDVKAKEKVITGPNKVLRQLKPGSKVKIEEPKMKKGESK</sequence>
<proteinExistence type="inferred from homology"/>
<comment type="caution">
    <text evidence="6">The sequence shown here is derived from an EMBL/GenBank/DDBJ whole genome shotgun (WGS) entry which is preliminary data.</text>
</comment>
<reference evidence="6 7" key="1">
    <citation type="journal article" date="2019" name="Nat. Microbiol.">
        <title>Mediterranean grassland soil C-N compound turnover is dependent on rainfall and depth, and is mediated by genomically divergent microorganisms.</title>
        <authorList>
            <person name="Diamond S."/>
            <person name="Andeer P.F."/>
            <person name="Li Z."/>
            <person name="Crits-Christoph A."/>
            <person name="Burstein D."/>
            <person name="Anantharaman K."/>
            <person name="Lane K.R."/>
            <person name="Thomas B.C."/>
            <person name="Pan C."/>
            <person name="Northen T.R."/>
            <person name="Banfield J.F."/>
        </authorList>
    </citation>
    <scope>NUCLEOTIDE SEQUENCE [LARGE SCALE GENOMIC DNA]</scope>
    <source>
        <strain evidence="6">WS_1</strain>
    </source>
</reference>